<dbReference type="GO" id="GO:0004534">
    <property type="term" value="F:5'-3' RNA exonuclease activity"/>
    <property type="evidence" value="ECO:0007669"/>
    <property type="project" value="TreeGrafter"/>
</dbReference>
<evidence type="ECO:0000313" key="3">
    <source>
        <dbReference type="Proteomes" id="UP000012283"/>
    </source>
</evidence>
<accession>N4WQX6</accession>
<dbReference type="GO" id="GO:0035312">
    <property type="term" value="F:5'-3' DNA exonuclease activity"/>
    <property type="evidence" value="ECO:0007669"/>
    <property type="project" value="TreeGrafter"/>
</dbReference>
<proteinExistence type="predicted"/>
<gene>
    <name evidence="2" type="ORF">J416_08674</name>
</gene>
<dbReference type="PANTHER" id="PTHR42924:SF3">
    <property type="entry name" value="POLYMERASE_HISTIDINOL PHOSPHATASE N-TERMINAL DOMAIN-CONTAINING PROTEIN"/>
    <property type="match status" value="1"/>
</dbReference>
<keyword evidence="3" id="KW-1185">Reference proteome</keyword>
<dbReference type="AlphaFoldDB" id="N4WQX6"/>
<evidence type="ECO:0000313" key="2">
    <source>
        <dbReference type="EMBL" id="ENH96850.1"/>
    </source>
</evidence>
<dbReference type="InterPro" id="IPR004013">
    <property type="entry name" value="PHP_dom"/>
</dbReference>
<reference evidence="2 3" key="1">
    <citation type="submission" date="2013-03" db="EMBL/GenBank/DDBJ databases">
        <title>Draft genome sequence of Gracibacillus halophilus YIM-C55.5, a moderately halophilic and thermophilic organism from the Xiaochaidamu salt lake.</title>
        <authorList>
            <person name="Sugumar T."/>
            <person name="Polireddy D.R."/>
            <person name="Antony A."/>
            <person name="Madhava Y.R."/>
            <person name="Sivakumar N."/>
        </authorList>
    </citation>
    <scope>NUCLEOTIDE SEQUENCE [LARGE SCALE GENOMIC DNA]</scope>
    <source>
        <strain evidence="2 3">YIM-C55.5</strain>
    </source>
</reference>
<dbReference type="InterPro" id="IPR052018">
    <property type="entry name" value="PHP_domain"/>
</dbReference>
<dbReference type="Proteomes" id="UP000012283">
    <property type="component" value="Unassembled WGS sequence"/>
</dbReference>
<dbReference type="OrthoDB" id="9777619at2"/>
<dbReference type="Pfam" id="PF02811">
    <property type="entry name" value="PHP"/>
    <property type="match status" value="1"/>
</dbReference>
<dbReference type="PANTHER" id="PTHR42924">
    <property type="entry name" value="EXONUCLEASE"/>
    <property type="match status" value="1"/>
</dbReference>
<dbReference type="Gene3D" id="3.20.20.140">
    <property type="entry name" value="Metal-dependent hydrolases"/>
    <property type="match status" value="1"/>
</dbReference>
<name>N4WQX6_9BACI</name>
<dbReference type="CDD" id="cd07432">
    <property type="entry name" value="PHP_HisPPase"/>
    <property type="match status" value="1"/>
</dbReference>
<evidence type="ECO:0000259" key="1">
    <source>
        <dbReference type="Pfam" id="PF02811"/>
    </source>
</evidence>
<feature type="domain" description="PHP" evidence="1">
    <location>
        <begin position="5"/>
        <end position="92"/>
    </location>
</feature>
<dbReference type="Pfam" id="PF13263">
    <property type="entry name" value="PHP_C"/>
    <property type="match status" value="1"/>
</dbReference>
<dbReference type="SUPFAM" id="SSF89550">
    <property type="entry name" value="PHP domain-like"/>
    <property type="match status" value="1"/>
</dbReference>
<dbReference type="EMBL" id="APML01000029">
    <property type="protein sequence ID" value="ENH96850.1"/>
    <property type="molecule type" value="Genomic_DNA"/>
</dbReference>
<protein>
    <submittedName>
        <fullName evidence="2">PHP domain-containing protein</fullName>
    </submittedName>
</protein>
<organism evidence="2 3">
    <name type="scientific">Gracilibacillus halophilus YIM-C55.5</name>
    <dbReference type="NCBI Taxonomy" id="1308866"/>
    <lineage>
        <taxon>Bacteria</taxon>
        <taxon>Bacillati</taxon>
        <taxon>Bacillota</taxon>
        <taxon>Bacilli</taxon>
        <taxon>Bacillales</taxon>
        <taxon>Bacillaceae</taxon>
        <taxon>Gracilibacillus</taxon>
    </lineage>
</organism>
<dbReference type="RefSeq" id="WP_003468379.1">
    <property type="nucleotide sequence ID" value="NZ_APML01000029.1"/>
</dbReference>
<dbReference type="STRING" id="1308866.J416_08674"/>
<dbReference type="InterPro" id="IPR016195">
    <property type="entry name" value="Pol/histidinol_Pase-like"/>
</dbReference>
<dbReference type="eggNOG" id="COG0613">
    <property type="taxonomic scope" value="Bacteria"/>
</dbReference>
<sequence>MKIDFHSHVKISKQSMFHPAYFQEMMEEAKAAGLTAIAMTEHFNTIRFFDIYDYLDEHYSYMNGYYSVEGMQLFPGMEVDVQEGGHILLIGSREEILHVRHQLTGHLESSHFIGFDRLMELARASDLFTIGAHPYRESTPLAKHVSMKQLKQLDALDLNGKDLYKKGVITCQKELEQLAKETGLPIVGGSDTHQFIQYGSIMNQFDQTYLNHDQLREAVQNRKHRVQVSDDVSLKVRSATLIKKYMKKYLQQKQEHVV</sequence>
<comment type="caution">
    <text evidence="2">The sequence shown here is derived from an EMBL/GenBank/DDBJ whole genome shotgun (WGS) entry which is preliminary data.</text>
</comment>
<dbReference type="PATRIC" id="fig|1308866.3.peg.1757"/>